<dbReference type="GO" id="GO:0000166">
    <property type="term" value="F:nucleotide binding"/>
    <property type="evidence" value="ECO:0007669"/>
    <property type="project" value="InterPro"/>
</dbReference>
<sequence>MEENKNETPKNTISRGDFIKKSALATAGFYIVPRFVLGGKGYTAPSDKLYIAAVGTGGEAENDIHHYATAPKKNAEIAFLCDVDERPGMQRMKEFPKAKFYHDWREMFDKEHKNFDAVTVAIPDHNHAIVGHSAMQMKKHLYLQKPLTHDIYEARVLTEAAKKYQVVTQMGDQGASCDGMRTMREWFEAGLIGDIEKVYCWTDRPVWPQGISWPASKPPVPKELKWDLWLGTANYVDYIDNLVPFNWRGWWQFGTGALGDMGCHIMGPPFKLLELGYPTEISGSASTVYTGIFKEGVFPESGPVSSSIKFNFTLKNGKLLDLYWMDGGITPERLAELDPDVNMNEALGDIPSENDFEGCTLFIGTKGKVSCGWGGSHPRLLPLSLNKDVHVPEKYPRIEGGMDGHWWQWVDAAIAGYGKMEVDSPFEGYAGPLTETVLLGNLLLRSFDIQEKIKRNDPVYGQMEGLKFSGRYTGLKWDGANMRVTNYEPANQFIRRTYREGWGDLKL</sequence>
<dbReference type="Pfam" id="PF01408">
    <property type="entry name" value="GFO_IDH_MocA"/>
    <property type="match status" value="1"/>
</dbReference>
<dbReference type="GO" id="GO:0050112">
    <property type="term" value="F:inositol 2-dehydrogenase (NAD+) activity"/>
    <property type="evidence" value="ECO:0007669"/>
    <property type="project" value="UniProtKB-EC"/>
</dbReference>
<dbReference type="InterPro" id="IPR050463">
    <property type="entry name" value="Gfo/Idh/MocA_oxidrdct_glycsds"/>
</dbReference>
<dbReference type="SUPFAM" id="SSF55347">
    <property type="entry name" value="Glyceraldehyde-3-phosphate dehydrogenase-like, C-terminal domain"/>
    <property type="match status" value="1"/>
</dbReference>
<dbReference type="Gene3D" id="3.40.50.720">
    <property type="entry name" value="NAD(P)-binding Rossmann-like Domain"/>
    <property type="match status" value="1"/>
</dbReference>
<dbReference type="PANTHER" id="PTHR43818">
    <property type="entry name" value="BCDNA.GH03377"/>
    <property type="match status" value="1"/>
</dbReference>
<dbReference type="SUPFAM" id="SSF51735">
    <property type="entry name" value="NAD(P)-binding Rossmann-fold domains"/>
    <property type="match status" value="1"/>
</dbReference>
<evidence type="ECO:0000313" key="2">
    <source>
        <dbReference type="Proteomes" id="UP000218263"/>
    </source>
</evidence>
<dbReference type="KEGG" id="mgot:MgSA37_00451"/>
<dbReference type="RefSeq" id="WP_096349639.1">
    <property type="nucleotide sequence ID" value="NZ_AP017313.1"/>
</dbReference>
<evidence type="ECO:0000313" key="1">
    <source>
        <dbReference type="EMBL" id="BAU52296.1"/>
    </source>
</evidence>
<organism evidence="1 2">
    <name type="scientific">Mucilaginibacter gotjawali</name>
    <dbReference type="NCBI Taxonomy" id="1550579"/>
    <lineage>
        <taxon>Bacteria</taxon>
        <taxon>Pseudomonadati</taxon>
        <taxon>Bacteroidota</taxon>
        <taxon>Sphingobacteriia</taxon>
        <taxon>Sphingobacteriales</taxon>
        <taxon>Sphingobacteriaceae</taxon>
        <taxon>Mucilaginibacter</taxon>
    </lineage>
</organism>
<dbReference type="EMBL" id="AP017313">
    <property type="protein sequence ID" value="BAU52296.1"/>
    <property type="molecule type" value="Genomic_DNA"/>
</dbReference>
<name>A0A110B0F3_9SPHI</name>
<dbReference type="Pfam" id="PF19051">
    <property type="entry name" value="GFO_IDH_MocA_C2"/>
    <property type="match status" value="1"/>
</dbReference>
<dbReference type="InterPro" id="IPR000683">
    <property type="entry name" value="Gfo/Idh/MocA-like_OxRdtase_N"/>
</dbReference>
<proteinExistence type="predicted"/>
<dbReference type="EC" id="1.1.1.18" evidence="1"/>
<dbReference type="Proteomes" id="UP000218263">
    <property type="component" value="Chromosome"/>
</dbReference>
<dbReference type="PANTHER" id="PTHR43818:SF10">
    <property type="entry name" value="NADH-DEPENDENT DEHYDROGENASE-RELATED"/>
    <property type="match status" value="1"/>
</dbReference>
<dbReference type="OrthoDB" id="9763611at2"/>
<gene>
    <name evidence="1" type="primary">iolG_2</name>
    <name evidence="1" type="ORF">MgSA37_00451</name>
</gene>
<dbReference type="Gene3D" id="3.30.360.10">
    <property type="entry name" value="Dihydrodipicolinate Reductase, domain 2"/>
    <property type="match status" value="1"/>
</dbReference>
<protein>
    <submittedName>
        <fullName evidence="1">Inositol 2-dehydrogenase/D-chiro-inositol 3-dehydrogenase</fullName>
        <ecNumber evidence="1">1.1.1.18</ecNumber>
    </submittedName>
</protein>
<accession>A0A110B0F3</accession>
<dbReference type="InterPro" id="IPR043906">
    <property type="entry name" value="Gfo/Idh/MocA_OxRdtase_bact_C"/>
</dbReference>
<dbReference type="InterPro" id="IPR036291">
    <property type="entry name" value="NAD(P)-bd_dom_sf"/>
</dbReference>
<keyword evidence="2" id="KW-1185">Reference proteome</keyword>
<dbReference type="AlphaFoldDB" id="A0A110B0F3"/>
<keyword evidence="1" id="KW-0560">Oxidoreductase</keyword>
<reference evidence="1 2" key="1">
    <citation type="submission" date="2015-12" db="EMBL/GenBank/DDBJ databases">
        <title>Genome sequence of Mucilaginibacter gotjawali.</title>
        <authorList>
            <person name="Lee J.S."/>
            <person name="Lee K.C."/>
            <person name="Kim K.K."/>
            <person name="Lee B.W."/>
        </authorList>
    </citation>
    <scope>NUCLEOTIDE SEQUENCE [LARGE SCALE GENOMIC DNA]</scope>
    <source>
        <strain evidence="1 2">SA3-7</strain>
    </source>
</reference>